<keyword evidence="3" id="KW-1185">Reference proteome</keyword>
<keyword evidence="2" id="KW-0560">Oxidoreductase</keyword>
<comment type="caution">
    <text evidence="2">The sequence shown here is derived from an EMBL/GenBank/DDBJ whole genome shotgun (WGS) entry which is preliminary data.</text>
</comment>
<dbReference type="PANTHER" id="PTHR37811">
    <property type="entry name" value="BLL5343 PROTEIN"/>
    <property type="match status" value="1"/>
</dbReference>
<dbReference type="Pfam" id="PF03992">
    <property type="entry name" value="ABM"/>
    <property type="match status" value="1"/>
</dbReference>
<dbReference type="EMBL" id="JBAWSY010000040">
    <property type="protein sequence ID" value="MEI4772020.1"/>
    <property type="molecule type" value="Genomic_DNA"/>
</dbReference>
<dbReference type="InterPro" id="IPR007138">
    <property type="entry name" value="ABM_dom"/>
</dbReference>
<proteinExistence type="predicted"/>
<evidence type="ECO:0000313" key="3">
    <source>
        <dbReference type="Proteomes" id="UP001364890"/>
    </source>
</evidence>
<gene>
    <name evidence="2" type="ORF">WAX74_20705</name>
</gene>
<evidence type="ECO:0000313" key="2">
    <source>
        <dbReference type="EMBL" id="MEI4772020.1"/>
    </source>
</evidence>
<name>A0ABU8FAI1_9BACI</name>
<dbReference type="InterPro" id="IPR011008">
    <property type="entry name" value="Dimeric_a/b-barrel"/>
</dbReference>
<dbReference type="EC" id="1.14.-.-" evidence="2"/>
<dbReference type="PANTHER" id="PTHR37811:SF2">
    <property type="entry name" value="ABM DOMAIN-CONTAINING PROTEIN"/>
    <property type="match status" value="1"/>
</dbReference>
<dbReference type="InterPro" id="IPR052936">
    <property type="entry name" value="Jasmonate_Hydroxylase-like"/>
</dbReference>
<keyword evidence="2" id="KW-0503">Monooxygenase</keyword>
<reference evidence="2 3" key="1">
    <citation type="submission" date="2024-01" db="EMBL/GenBank/DDBJ databases">
        <title>Seven novel Bacillus-like species.</title>
        <authorList>
            <person name="Liu G."/>
        </authorList>
    </citation>
    <scope>NUCLEOTIDE SEQUENCE [LARGE SCALE GENOMIC DNA]</scope>
    <source>
        <strain evidence="2 3">FJAT-51614</strain>
    </source>
</reference>
<dbReference type="RefSeq" id="WP_336499568.1">
    <property type="nucleotide sequence ID" value="NZ_JBAWSY010000040.1"/>
</dbReference>
<dbReference type="GO" id="GO:0004497">
    <property type="term" value="F:monooxygenase activity"/>
    <property type="evidence" value="ECO:0007669"/>
    <property type="project" value="UniProtKB-KW"/>
</dbReference>
<accession>A0ABU8FAI1</accession>
<dbReference type="Proteomes" id="UP001364890">
    <property type="component" value="Unassembled WGS sequence"/>
</dbReference>
<feature type="domain" description="ABM" evidence="1">
    <location>
        <begin position="28"/>
        <end position="84"/>
    </location>
</feature>
<evidence type="ECO:0000259" key="1">
    <source>
        <dbReference type="Pfam" id="PF03992"/>
    </source>
</evidence>
<organism evidence="2 3">
    <name type="scientific">Psychrobacillus mangrovi</name>
    <dbReference type="NCBI Taxonomy" id="3117745"/>
    <lineage>
        <taxon>Bacteria</taxon>
        <taxon>Bacillati</taxon>
        <taxon>Bacillota</taxon>
        <taxon>Bacilli</taxon>
        <taxon>Bacillales</taxon>
        <taxon>Bacillaceae</taxon>
        <taxon>Psychrobacillus</taxon>
    </lineage>
</organism>
<dbReference type="Gene3D" id="3.30.70.100">
    <property type="match status" value="1"/>
</dbReference>
<dbReference type="SUPFAM" id="SSF54909">
    <property type="entry name" value="Dimeric alpha+beta barrel"/>
    <property type="match status" value="1"/>
</dbReference>
<protein>
    <submittedName>
        <fullName evidence="2">Antibiotic biosynthesis monooxygenase</fullName>
        <ecNumber evidence="2">1.14.-.-</ecNumber>
    </submittedName>
</protein>
<sequence length="109" mass="12654">MSEIGKLPEPPYYAVIFTSQRTDGDRGYSKMAEKMVQLASHQQGFLGLESARDYELGITISYWDSLESIKEWKENSAHKVAQEKGMEEWYKDYSVRISKVEKAYSFKKV</sequence>